<dbReference type="EMBL" id="JAJBZT010000012">
    <property type="protein sequence ID" value="MCB6185140.1"/>
    <property type="molecule type" value="Genomic_DNA"/>
</dbReference>
<dbReference type="Gene3D" id="3.40.1580.10">
    <property type="entry name" value="SMI1/KNR4-like"/>
    <property type="match status" value="1"/>
</dbReference>
<feature type="domain" description="Knr4/Smi1-like" evidence="1">
    <location>
        <begin position="27"/>
        <end position="151"/>
    </location>
</feature>
<reference evidence="2" key="1">
    <citation type="submission" date="2021-10" db="EMBL/GenBank/DDBJ databases">
        <title>The complete genome sequence of Leeia sp. TBRC 13508.</title>
        <authorList>
            <person name="Charoenyingcharoen P."/>
            <person name="Yukphan P."/>
        </authorList>
    </citation>
    <scope>NUCLEOTIDE SEQUENCE</scope>
    <source>
        <strain evidence="2">TBRC 13508</strain>
    </source>
</reference>
<sequence length="276" mass="31602">MPAPVSSHPVDRFIWSVPVYLPSLQPNLCDAAISELEMRLHVKLPESYLDILRQQNGGSTRWYHPESPSREIWGIGPHIPHIGGENRWYEATYPDIWRPKDFHKLIPFDGDGNWHICFDYRQNEEPCVTYIDLETMEDRLVAQSFSNFLSELVPDKEEFVGLIGISSDIDINEAKTRLNQLFASKAKEGQGIDDLGYPTYFWPHIAGISPNRVPRSFVRSDDPRFSELNNLLQGEALRYPEFPDVNVLVKLTSDIAADKFLIAAQSVGFIMRRLSL</sequence>
<dbReference type="RefSeq" id="WP_227181971.1">
    <property type="nucleotide sequence ID" value="NZ_JAJBZT010000012.1"/>
</dbReference>
<accession>A0ABS8DAA9</accession>
<organism evidence="2 3">
    <name type="scientific">Leeia speluncae</name>
    <dbReference type="NCBI Taxonomy" id="2884804"/>
    <lineage>
        <taxon>Bacteria</taxon>
        <taxon>Pseudomonadati</taxon>
        <taxon>Pseudomonadota</taxon>
        <taxon>Betaproteobacteria</taxon>
        <taxon>Neisseriales</taxon>
        <taxon>Leeiaceae</taxon>
        <taxon>Leeia</taxon>
    </lineage>
</organism>
<dbReference type="SMART" id="SM00860">
    <property type="entry name" value="SMI1_KNR4"/>
    <property type="match status" value="1"/>
</dbReference>
<dbReference type="Proteomes" id="UP001165395">
    <property type="component" value="Unassembled WGS sequence"/>
</dbReference>
<dbReference type="InterPro" id="IPR037883">
    <property type="entry name" value="Knr4/Smi1-like_sf"/>
</dbReference>
<gene>
    <name evidence="2" type="ORF">LIN78_16450</name>
</gene>
<name>A0ABS8DAA9_9NEIS</name>
<comment type="caution">
    <text evidence="2">The sequence shown here is derived from an EMBL/GenBank/DDBJ whole genome shotgun (WGS) entry which is preliminary data.</text>
</comment>
<dbReference type="Pfam" id="PF09346">
    <property type="entry name" value="SMI1_KNR4"/>
    <property type="match status" value="1"/>
</dbReference>
<proteinExistence type="predicted"/>
<dbReference type="SUPFAM" id="SSF160631">
    <property type="entry name" value="SMI1/KNR4-like"/>
    <property type="match status" value="1"/>
</dbReference>
<protein>
    <submittedName>
        <fullName evidence="2">SMI1/KNR4 family protein</fullName>
    </submittedName>
</protein>
<evidence type="ECO:0000259" key="1">
    <source>
        <dbReference type="SMART" id="SM00860"/>
    </source>
</evidence>
<evidence type="ECO:0000313" key="3">
    <source>
        <dbReference type="Proteomes" id="UP001165395"/>
    </source>
</evidence>
<dbReference type="InterPro" id="IPR018958">
    <property type="entry name" value="Knr4/Smi1-like_dom"/>
</dbReference>
<keyword evidence="3" id="KW-1185">Reference proteome</keyword>
<evidence type="ECO:0000313" key="2">
    <source>
        <dbReference type="EMBL" id="MCB6185140.1"/>
    </source>
</evidence>